<dbReference type="SFLD" id="SFLDG01069">
    <property type="entry name" value="UPF0313"/>
    <property type="match status" value="1"/>
</dbReference>
<dbReference type="InterPro" id="IPR013704">
    <property type="entry name" value="UPF0313_N"/>
</dbReference>
<dbReference type="InterPro" id="IPR007197">
    <property type="entry name" value="rSAM"/>
</dbReference>
<dbReference type="SFLD" id="SFLDG01082">
    <property type="entry name" value="B12-binding_domain_containing"/>
    <property type="match status" value="1"/>
</dbReference>
<dbReference type="Pfam" id="PF08497">
    <property type="entry name" value="Radical_SAM_N"/>
    <property type="match status" value="1"/>
</dbReference>
<evidence type="ECO:0000256" key="2">
    <source>
        <dbReference type="ARBA" id="ARBA00022691"/>
    </source>
</evidence>
<dbReference type="NCBIfam" id="TIGR03904">
    <property type="entry name" value="SAM_YgiQ"/>
    <property type="match status" value="1"/>
</dbReference>
<dbReference type="InterPro" id="IPR024560">
    <property type="entry name" value="UPF0313_C"/>
</dbReference>
<keyword evidence="3 6" id="KW-0479">Metal-binding</keyword>
<dbReference type="SFLD" id="SFLDS00029">
    <property type="entry name" value="Radical_SAM"/>
    <property type="match status" value="1"/>
</dbReference>
<feature type="binding site" evidence="6">
    <location>
        <position position="372"/>
    </location>
    <ligand>
        <name>[4Fe-4S] cluster</name>
        <dbReference type="ChEBI" id="CHEBI:49883"/>
        <note>4Fe-4S-S-AdoMet</note>
    </ligand>
</feature>
<proteinExistence type="inferred from homology"/>
<evidence type="ECO:0000313" key="10">
    <source>
        <dbReference type="Proteomes" id="UP001497493"/>
    </source>
</evidence>
<dbReference type="PROSITE" id="PS01278">
    <property type="entry name" value="MTTASE_RADICAL"/>
    <property type="match status" value="1"/>
</dbReference>
<evidence type="ECO:0000256" key="4">
    <source>
        <dbReference type="ARBA" id="ARBA00023004"/>
    </source>
</evidence>
<feature type="region of interest" description="Disordered" evidence="7">
    <location>
        <begin position="660"/>
        <end position="695"/>
    </location>
</feature>
<name>A0ABM9NHI7_9GAMM</name>
<keyword evidence="1 6" id="KW-0004">4Fe-4S</keyword>
<reference evidence="9 10" key="1">
    <citation type="submission" date="2024-04" db="EMBL/GenBank/DDBJ databases">
        <authorList>
            <person name="Cremers G."/>
        </authorList>
    </citation>
    <scope>NUCLEOTIDE SEQUENCE [LARGE SCALE GENOMIC DNA]</scope>
    <source>
        <strain evidence="9">MeCH1-AG</strain>
    </source>
</reference>
<feature type="domain" description="Radical SAM core" evidence="8">
    <location>
        <begin position="354"/>
        <end position="632"/>
    </location>
</feature>
<dbReference type="RefSeq" id="WP_348759586.1">
    <property type="nucleotide sequence ID" value="NZ_OZ026884.1"/>
</dbReference>
<keyword evidence="2 6" id="KW-0949">S-adenosyl-L-methionine</keyword>
<feature type="binding site" evidence="6">
    <location>
        <position position="368"/>
    </location>
    <ligand>
        <name>[4Fe-4S] cluster</name>
        <dbReference type="ChEBI" id="CHEBI:49883"/>
        <note>4Fe-4S-S-AdoMet</note>
    </ligand>
</feature>
<feature type="binding site" evidence="6">
    <location>
        <position position="375"/>
    </location>
    <ligand>
        <name>[4Fe-4S] cluster</name>
        <dbReference type="ChEBI" id="CHEBI:49883"/>
        <note>4Fe-4S-S-AdoMet</note>
    </ligand>
</feature>
<feature type="region of interest" description="Disordered" evidence="7">
    <location>
        <begin position="230"/>
        <end position="255"/>
    </location>
</feature>
<sequence length="695" mass="77629">MNGAPDLFSYRKHWAECFGTAPQLPMSRAEMDALGWDCCDVVIVTGDAYVDHPSFGMAIIGRLLEAQGFRVGIIAQPDWTSAEDFRRLGKPRLFFGVTGGNMDSMVNRYTADRRIRSTDAYTPDGEPNRRPDRCVTVYAHRCREAYKDVPIVLGGIEASLRRIAHYDYWSDSVRRSVLVDAKADLLVYGNGERAVVAIAHRLAAGEPITQLTDIRGTAFLRKGVPPDWTEIDSTSLDRPGPKFAATDPYAARPPCDPRPEARVLRPDQRAATVIRLPSFEAVRDDRVLYAHASRILHLETNPGNARALVQRHGDREVWVNPPPIPLSTQELDGVYDLPYSRRPHTSYGDRKIPAFEMIQHSVTIMRGCFGGCTFCSITEHEGRIIQSRSEDSILREIETIRDSSPTFTGHISDLGGPTANMYRLACKDKAIESACRRLSCVYPSICKNLNTDHGPLIALYRRARSLPGIKKITIGSGLRYDLAVTSPEYVKELVTHHVGGYLKIAPEHTEPGPLAKMMKPGIGSYDRFKALFDRYSKAAGKEQYLIPYFIAAHPGTTDQDMLHLALWLKRQGFRLDQVQTFLPSPMALATAMYHSGKNPLHRVDRTSEVVSVPKRLSQRRLHKAFLRYHDPDNWPLLRAALKRLGRADLIGNGKQHLVPAWQPAGTGGQPEGVRGARPFPRLQGGVAPARPGRRR</sequence>
<evidence type="ECO:0000256" key="3">
    <source>
        <dbReference type="ARBA" id="ARBA00022723"/>
    </source>
</evidence>
<keyword evidence="4 6" id="KW-0408">Iron</keyword>
<keyword evidence="10" id="KW-1185">Reference proteome</keyword>
<evidence type="ECO:0000256" key="7">
    <source>
        <dbReference type="SAM" id="MobiDB-lite"/>
    </source>
</evidence>
<dbReference type="HAMAP" id="MF_01251">
    <property type="entry name" value="UPF0313"/>
    <property type="match status" value="1"/>
</dbReference>
<dbReference type="Proteomes" id="UP001497493">
    <property type="component" value="Chromosome"/>
</dbReference>
<evidence type="ECO:0000256" key="5">
    <source>
        <dbReference type="ARBA" id="ARBA00023014"/>
    </source>
</evidence>
<dbReference type="Gene3D" id="3.80.30.20">
    <property type="entry name" value="tm_1862 like domain"/>
    <property type="match status" value="1"/>
</dbReference>
<dbReference type="InterPro" id="IPR006638">
    <property type="entry name" value="Elp3/MiaA/NifB-like_rSAM"/>
</dbReference>
<comment type="cofactor">
    <cofactor evidence="6">
        <name>[4Fe-4S] cluster</name>
        <dbReference type="ChEBI" id="CHEBI:49883"/>
    </cofactor>
    <text evidence="6">Binds 1 [4Fe-4S] cluster. The cluster is coordinated with 3 cysteines and an exchangeable S-adenosyl-L-methionine.</text>
</comment>
<dbReference type="PROSITE" id="PS51918">
    <property type="entry name" value="RADICAL_SAM"/>
    <property type="match status" value="1"/>
</dbReference>
<dbReference type="SMART" id="SM00729">
    <property type="entry name" value="Elp3"/>
    <property type="match status" value="1"/>
</dbReference>
<evidence type="ECO:0000259" key="8">
    <source>
        <dbReference type="PROSITE" id="PS51918"/>
    </source>
</evidence>
<dbReference type="InterPro" id="IPR022946">
    <property type="entry name" value="UPF0313"/>
</dbReference>
<evidence type="ECO:0000256" key="6">
    <source>
        <dbReference type="HAMAP-Rule" id="MF_01251"/>
    </source>
</evidence>
<dbReference type="Pfam" id="PF11842">
    <property type="entry name" value="DUF3362"/>
    <property type="match status" value="1"/>
</dbReference>
<comment type="similarity">
    <text evidence="6">Belongs to the UPF0313 family.</text>
</comment>
<dbReference type="InterPro" id="IPR023404">
    <property type="entry name" value="rSAM_horseshoe"/>
</dbReference>
<dbReference type="PANTHER" id="PTHR32331:SF0">
    <property type="entry name" value="UPF0313 PROTEIN YGIQ"/>
    <property type="match status" value="1"/>
</dbReference>
<evidence type="ECO:0000313" key="9">
    <source>
        <dbReference type="EMBL" id="CAL1240072.1"/>
    </source>
</evidence>
<keyword evidence="5 6" id="KW-0411">Iron-sulfur</keyword>
<dbReference type="InterPro" id="IPR020612">
    <property type="entry name" value="Methylthiotransferase_CS"/>
</dbReference>
<feature type="compositionally biased region" description="Low complexity" evidence="7">
    <location>
        <begin position="684"/>
        <end position="695"/>
    </location>
</feature>
<dbReference type="EMBL" id="OZ026884">
    <property type="protein sequence ID" value="CAL1240072.1"/>
    <property type="molecule type" value="Genomic_DNA"/>
</dbReference>
<dbReference type="PANTHER" id="PTHR32331">
    <property type="entry name" value="UPF0313 PROTEIN YGIQ"/>
    <property type="match status" value="1"/>
</dbReference>
<protein>
    <submittedName>
        <fullName evidence="9">Radical SAM superfamily protein YgiQ</fullName>
    </submittedName>
</protein>
<dbReference type="InterPro" id="IPR058240">
    <property type="entry name" value="rSAM_sf"/>
</dbReference>
<accession>A0ABM9NHI7</accession>
<dbReference type="SUPFAM" id="SSF102114">
    <property type="entry name" value="Radical SAM enzymes"/>
    <property type="match status" value="1"/>
</dbReference>
<gene>
    <name evidence="9" type="primary">ygiQ</name>
    <name evidence="9" type="ORF">MECH1_V1_1296</name>
</gene>
<organism evidence="9 10">
    <name type="scientific">Candidatus Methylocalor cossyra</name>
    <dbReference type="NCBI Taxonomy" id="3108543"/>
    <lineage>
        <taxon>Bacteria</taxon>
        <taxon>Pseudomonadati</taxon>
        <taxon>Pseudomonadota</taxon>
        <taxon>Gammaproteobacteria</taxon>
        <taxon>Methylococcales</taxon>
        <taxon>Methylococcaceae</taxon>
        <taxon>Candidatus Methylocalor</taxon>
    </lineage>
</organism>
<dbReference type="Pfam" id="PF04055">
    <property type="entry name" value="Radical_SAM"/>
    <property type="match status" value="1"/>
</dbReference>
<evidence type="ECO:0000256" key="1">
    <source>
        <dbReference type="ARBA" id="ARBA00022485"/>
    </source>
</evidence>